<dbReference type="PANTHER" id="PTHR47926">
    <property type="entry name" value="PENTATRICOPEPTIDE REPEAT-CONTAINING PROTEIN"/>
    <property type="match status" value="1"/>
</dbReference>
<comment type="caution">
    <text evidence="5">The sequence shown here is derived from an EMBL/GenBank/DDBJ whole genome shotgun (WGS) entry which is preliminary data.</text>
</comment>
<keyword evidence="2" id="KW-0694">RNA-binding</keyword>
<dbReference type="Pfam" id="PF01535">
    <property type="entry name" value="PPR"/>
    <property type="match status" value="6"/>
</dbReference>
<name>A0A834Z1P2_TETSI</name>
<dbReference type="Pfam" id="PF20431">
    <property type="entry name" value="E_motif"/>
    <property type="match status" value="1"/>
</dbReference>
<protein>
    <recommendedName>
        <fullName evidence="4">RRM domain-containing protein</fullName>
    </recommendedName>
</protein>
<dbReference type="GO" id="GO:0003723">
    <property type="term" value="F:RNA binding"/>
    <property type="evidence" value="ECO:0007669"/>
    <property type="project" value="UniProtKB-UniRule"/>
</dbReference>
<dbReference type="PROSITE" id="PS51375">
    <property type="entry name" value="PPR"/>
    <property type="match status" value="4"/>
</dbReference>
<reference evidence="5 6" key="1">
    <citation type="submission" date="2020-04" db="EMBL/GenBank/DDBJ databases">
        <title>Plant Genome Project.</title>
        <authorList>
            <person name="Zhang R.-G."/>
        </authorList>
    </citation>
    <scope>NUCLEOTIDE SEQUENCE [LARGE SCALE GENOMIC DNA]</scope>
    <source>
        <strain evidence="5">YNK0</strain>
        <tissue evidence="5">Leaf</tissue>
    </source>
</reference>
<dbReference type="FunFam" id="1.25.40.10:FF:000073">
    <property type="entry name" value="Pentatricopeptide repeat-containing protein chloroplastic"/>
    <property type="match status" value="1"/>
</dbReference>
<evidence type="ECO:0000256" key="1">
    <source>
        <dbReference type="ARBA" id="ARBA00022737"/>
    </source>
</evidence>
<dbReference type="InterPro" id="IPR046848">
    <property type="entry name" value="E_motif"/>
</dbReference>
<dbReference type="Pfam" id="PF13041">
    <property type="entry name" value="PPR_2"/>
    <property type="match status" value="1"/>
</dbReference>
<dbReference type="PANTHER" id="PTHR47926:SF512">
    <property type="entry name" value="REPEAT (PPR) SUPERFAMILY PROTEIN, PUTATIVE-RELATED"/>
    <property type="match status" value="1"/>
</dbReference>
<dbReference type="InterPro" id="IPR035979">
    <property type="entry name" value="RBD_domain_sf"/>
</dbReference>
<feature type="domain" description="RRM" evidence="4">
    <location>
        <begin position="1"/>
        <end position="52"/>
    </location>
</feature>
<evidence type="ECO:0000256" key="3">
    <source>
        <dbReference type="PROSITE-ProRule" id="PRU00708"/>
    </source>
</evidence>
<dbReference type="InterPro" id="IPR032867">
    <property type="entry name" value="DYW_dom"/>
</dbReference>
<dbReference type="EMBL" id="JABCRI010000012">
    <property type="protein sequence ID" value="KAF8396488.1"/>
    <property type="molecule type" value="Genomic_DNA"/>
</dbReference>
<dbReference type="OMA" id="YGMEERD"/>
<organism evidence="5 6">
    <name type="scientific">Tetracentron sinense</name>
    <name type="common">Spur-leaf</name>
    <dbReference type="NCBI Taxonomy" id="13715"/>
    <lineage>
        <taxon>Eukaryota</taxon>
        <taxon>Viridiplantae</taxon>
        <taxon>Streptophyta</taxon>
        <taxon>Embryophyta</taxon>
        <taxon>Tracheophyta</taxon>
        <taxon>Spermatophyta</taxon>
        <taxon>Magnoliopsida</taxon>
        <taxon>Trochodendrales</taxon>
        <taxon>Trochodendraceae</taxon>
        <taxon>Tetracentron</taxon>
    </lineage>
</organism>
<evidence type="ECO:0000313" key="6">
    <source>
        <dbReference type="Proteomes" id="UP000655225"/>
    </source>
</evidence>
<dbReference type="AlphaFoldDB" id="A0A834Z1P2"/>
<proteinExistence type="predicted"/>
<dbReference type="Pfam" id="PF14432">
    <property type="entry name" value="DYW_deaminase"/>
    <property type="match status" value="1"/>
</dbReference>
<feature type="repeat" description="PPR" evidence="3">
    <location>
        <begin position="641"/>
        <end position="675"/>
    </location>
</feature>
<dbReference type="Gene3D" id="1.25.40.10">
    <property type="entry name" value="Tetratricopeptide repeat domain"/>
    <property type="match status" value="4"/>
</dbReference>
<feature type="repeat" description="PPR" evidence="3">
    <location>
        <begin position="399"/>
        <end position="435"/>
    </location>
</feature>
<dbReference type="InterPro" id="IPR011990">
    <property type="entry name" value="TPR-like_helical_dom_sf"/>
</dbReference>
<sequence>MIDEKGIRKGFGFVCFSTPEEANKAVNTFHGKLVFFCTYLKSHPLYVAIAQRKEDRVAQLQLQYAQCMAGFTGPSTVIPAGYPPLYYTPPPGVMSQIPPQQGLMYQPLGLRPGWRTNGAIAMAEGLHGLLLKSKRTNYLDMSNFVKLMYEAGRRWDLKKRDAVPHENIKSNNMVLAFGSKLEFEEEKFAMFVENRGVSFAKSLILSLLAPSLFSVLQSKAGSVHASIAKLDEDTHLANALIIAYLKLGRFSDAHQVFSALSSPNVVSYTAIISAYAKCGCFDYAIQLFGEMPERDLASWNTVVSGVVKELHYERAFELFRDMQRVDGFRVDQFTLSGLLAASTGGFARMEGREIHAHALRIGFESNVCVNNALIGFYTKCGCVEDVVNLFERMPMPERNCVSYNALLAGFCQNGEEVKIKATSLFCMMQAGDVTVDEVASTAVLGVCGTLGFHEMGKQIHGYVLKSGLLSDLGVGNAVFSMYSKCGNMVDAINFFNIMPKRDIVSWNGLIAGHILHRQGDEALVIWSKMEKTGIKPDTITFHLILSACRHTNLDSVDTCRSLFLSIRSLFGIEPTSEHYASMVGVLGYWGYFEEAEEMINKMPFDPNASVWRALLHSCRMRSNTSLGRRAAKHLLTIDPQDPSTYILVSNLYSASGRWHCSERVREEMRKKGLQKHPARSWIVRQNNVHSFYARDKSHSQVKDIYSGLEILILECIKAGYVPDTSFVLHEVEEHQKKDFLFYHSAKLAVTYGLLMTRPGKPVCVVKNILLCGDCHTFLKYVSAVTGREISLRDGSGFHFFRNGECSCRDYW</sequence>
<feature type="repeat" description="PPR" evidence="3">
    <location>
        <begin position="502"/>
        <end position="536"/>
    </location>
</feature>
<dbReference type="SUPFAM" id="SSF54928">
    <property type="entry name" value="RNA-binding domain, RBD"/>
    <property type="match status" value="1"/>
</dbReference>
<dbReference type="NCBIfam" id="TIGR00756">
    <property type="entry name" value="PPR"/>
    <property type="match status" value="3"/>
</dbReference>
<dbReference type="InterPro" id="IPR000504">
    <property type="entry name" value="RRM_dom"/>
</dbReference>
<dbReference type="InterPro" id="IPR046960">
    <property type="entry name" value="PPR_At4g14850-like_plant"/>
</dbReference>
<dbReference type="FunFam" id="1.25.40.10:FF:002102">
    <property type="entry name" value="Pentatricopeptide repeat-containing protein103"/>
    <property type="match status" value="1"/>
</dbReference>
<evidence type="ECO:0000313" key="5">
    <source>
        <dbReference type="EMBL" id="KAF8396488.1"/>
    </source>
</evidence>
<feature type="repeat" description="PPR" evidence="3">
    <location>
        <begin position="264"/>
        <end position="298"/>
    </location>
</feature>
<dbReference type="Gene3D" id="3.30.70.330">
    <property type="match status" value="1"/>
</dbReference>
<dbReference type="Proteomes" id="UP000655225">
    <property type="component" value="Unassembled WGS sequence"/>
</dbReference>
<dbReference type="OrthoDB" id="745501at2759"/>
<accession>A0A834Z1P2</accession>
<dbReference type="PROSITE" id="PS50102">
    <property type="entry name" value="RRM"/>
    <property type="match status" value="1"/>
</dbReference>
<keyword evidence="6" id="KW-1185">Reference proteome</keyword>
<dbReference type="GO" id="GO:0009451">
    <property type="term" value="P:RNA modification"/>
    <property type="evidence" value="ECO:0007669"/>
    <property type="project" value="InterPro"/>
</dbReference>
<gene>
    <name evidence="5" type="ORF">HHK36_018111</name>
</gene>
<dbReference type="InterPro" id="IPR012677">
    <property type="entry name" value="Nucleotide-bd_a/b_plait_sf"/>
</dbReference>
<evidence type="ECO:0000256" key="2">
    <source>
        <dbReference type="PROSITE-ProRule" id="PRU00176"/>
    </source>
</evidence>
<evidence type="ECO:0000259" key="4">
    <source>
        <dbReference type="PROSITE" id="PS50102"/>
    </source>
</evidence>
<dbReference type="GO" id="GO:0008270">
    <property type="term" value="F:zinc ion binding"/>
    <property type="evidence" value="ECO:0007669"/>
    <property type="project" value="InterPro"/>
</dbReference>
<keyword evidence="1" id="KW-0677">Repeat</keyword>
<dbReference type="InterPro" id="IPR002885">
    <property type="entry name" value="PPR_rpt"/>
</dbReference>